<dbReference type="GO" id="GO:0000278">
    <property type="term" value="P:mitotic cell cycle"/>
    <property type="evidence" value="ECO:0007669"/>
    <property type="project" value="UniProtKB-ARBA"/>
</dbReference>
<reference evidence="8 9" key="1">
    <citation type="journal article" date="2013" name="Curr. Biol.">
        <title>Shared signatures of parasitism and phylogenomics unite Cryptomycota and microsporidia.</title>
        <authorList>
            <person name="James T.Y."/>
            <person name="Pelin A."/>
            <person name="Bonen L."/>
            <person name="Ahrendt S."/>
            <person name="Sain D."/>
            <person name="Corradi N."/>
            <person name="Stajich J.E."/>
        </authorList>
    </citation>
    <scope>NUCLEOTIDE SEQUENCE [LARGE SCALE GENOMIC DNA]</scope>
    <source>
        <strain evidence="8 9">CSF55</strain>
    </source>
</reference>
<dbReference type="GO" id="GO:0005524">
    <property type="term" value="F:ATP binding"/>
    <property type="evidence" value="ECO:0007669"/>
    <property type="project" value="UniProtKB-UniRule"/>
</dbReference>
<dbReference type="GO" id="GO:0003777">
    <property type="term" value="F:microtubule motor activity"/>
    <property type="evidence" value="ECO:0007669"/>
    <property type="project" value="InterPro"/>
</dbReference>
<name>A0A075B2Q4_ROZAC</name>
<dbReference type="GO" id="GO:0033044">
    <property type="term" value="P:regulation of chromosome organization"/>
    <property type="evidence" value="ECO:0007669"/>
    <property type="project" value="UniProtKB-ARBA"/>
</dbReference>
<dbReference type="SUPFAM" id="SSF52540">
    <property type="entry name" value="P-loop containing nucleoside triphosphate hydrolases"/>
    <property type="match status" value="1"/>
</dbReference>
<dbReference type="CDD" id="cd01374">
    <property type="entry name" value="KISc_CENP_E"/>
    <property type="match status" value="1"/>
</dbReference>
<accession>A0A075B2Q4</accession>
<dbReference type="GO" id="GO:0000779">
    <property type="term" value="C:condensed chromosome, centromeric region"/>
    <property type="evidence" value="ECO:0007669"/>
    <property type="project" value="UniProtKB-ARBA"/>
</dbReference>
<dbReference type="Gene3D" id="3.40.850.10">
    <property type="entry name" value="Kinesin motor domain"/>
    <property type="match status" value="1"/>
</dbReference>
<dbReference type="GO" id="GO:0043515">
    <property type="term" value="F:kinetochore binding"/>
    <property type="evidence" value="ECO:0007669"/>
    <property type="project" value="UniProtKB-ARBA"/>
</dbReference>
<keyword evidence="2 5" id="KW-0067">ATP-binding</keyword>
<evidence type="ECO:0000313" key="9">
    <source>
        <dbReference type="Proteomes" id="UP000030755"/>
    </source>
</evidence>
<keyword evidence="4 5" id="KW-0505">Motor protein</keyword>
<dbReference type="InterPro" id="IPR027640">
    <property type="entry name" value="Kinesin-like_fam"/>
</dbReference>
<evidence type="ECO:0000256" key="3">
    <source>
        <dbReference type="ARBA" id="ARBA00023054"/>
    </source>
</evidence>
<feature type="binding site" evidence="5">
    <location>
        <begin position="93"/>
        <end position="100"/>
    </location>
    <ligand>
        <name>ATP</name>
        <dbReference type="ChEBI" id="CHEBI:30616"/>
    </ligand>
</feature>
<keyword evidence="3 6" id="KW-0175">Coiled coil</keyword>
<evidence type="ECO:0000256" key="5">
    <source>
        <dbReference type="PROSITE-ProRule" id="PRU00283"/>
    </source>
</evidence>
<dbReference type="GO" id="GO:1901987">
    <property type="term" value="P:regulation of cell cycle phase transition"/>
    <property type="evidence" value="ECO:0007669"/>
    <property type="project" value="UniProtKB-ARBA"/>
</dbReference>
<dbReference type="InterPro" id="IPR001752">
    <property type="entry name" value="Kinesin_motor_dom"/>
</dbReference>
<dbReference type="GO" id="GO:0005874">
    <property type="term" value="C:microtubule"/>
    <property type="evidence" value="ECO:0007669"/>
    <property type="project" value="TreeGrafter"/>
</dbReference>
<keyword evidence="1 5" id="KW-0547">Nucleotide-binding</keyword>
<evidence type="ECO:0000256" key="1">
    <source>
        <dbReference type="ARBA" id="ARBA00022741"/>
    </source>
</evidence>
<organism evidence="8 9">
    <name type="scientific">Rozella allomycis (strain CSF55)</name>
    <dbReference type="NCBI Taxonomy" id="988480"/>
    <lineage>
        <taxon>Eukaryota</taxon>
        <taxon>Fungi</taxon>
        <taxon>Fungi incertae sedis</taxon>
        <taxon>Cryptomycota</taxon>
        <taxon>Cryptomycota incertae sedis</taxon>
        <taxon>Rozella</taxon>
    </lineage>
</organism>
<gene>
    <name evidence="8" type="ORF">O9G_001581</name>
</gene>
<dbReference type="SMART" id="SM00129">
    <property type="entry name" value="KISc"/>
    <property type="match status" value="1"/>
</dbReference>
<comment type="similarity">
    <text evidence="5">Belongs to the TRAFAC class myosin-kinesin ATPase superfamily. Kinesin family.</text>
</comment>
<dbReference type="PROSITE" id="PS50067">
    <property type="entry name" value="KINESIN_MOTOR_2"/>
    <property type="match status" value="1"/>
</dbReference>
<proteinExistence type="inferred from homology"/>
<dbReference type="STRING" id="988480.A0A075B2Q4"/>
<evidence type="ECO:0000256" key="2">
    <source>
        <dbReference type="ARBA" id="ARBA00022840"/>
    </source>
</evidence>
<feature type="domain" description="Kinesin motor" evidence="7">
    <location>
        <begin position="6"/>
        <end position="331"/>
    </location>
</feature>
<evidence type="ECO:0000259" key="7">
    <source>
        <dbReference type="PROSITE" id="PS50067"/>
    </source>
</evidence>
<sequence length="737" mass="86364">MTDDSHIRVCIRVRPLNDRERTQEQTNAWQIEQNSLIQKRSSVFGDASGRVNSFQFDRVFSLDEDTERVYREGVWHIIQSSLEGVNGTVFAYGQTASGKTFTMQGTESCPGVIPLAVKHIFDFINASPSREYLLRVSFLEIYNEIIYDLLKPTNSNLKIHENVNKEIFVGNLSEEIVLTSEDVLKFLKKGEENRKVGETEMNERSSRSHTIFRMVIESRDCNDLSGAVRVSCLNLVDLAGSERASHTGAEGWRLKEGGHINRSLLALTGVIQRLSEKNAHVPYRDSKLTRILQPSLGGNAKTAIICTITPASGYLEETMSTLKFAMRAKSVENTPEVNEVISDEALLKRYKTEISNLRQQLEQKENEKVNENIRRELEKKEEEKKELLDKIDKLKAMILNANKVENVRVKRRLTWFPGVQVKKVKEEEEVDRGDKGMMEELTEQLKVEQEKKREMKKELERLKQDKQNNQDEIEEEKGFLEIQKLANEMEISELKIENSEIKKEILKFKNEISEKKNEISEIKKSLIKIKDDFVNTKNNEKIIFKQLKDQQEFLNLENNSISVSFKEKERELKELRKVKERELKEEREKNEELNFTIKEYERIYLEKREQIQSQFDEFNLKLKEKDSEIVLLKEENEKEKVEIERLTSDMLKLKEESERENVEIERLKGEILLLKEESEKEIVEKNKVIEEKDIEITRIKEESEKEKVENKRVIEEKDNENISLKEALEREIVEKER</sequence>
<evidence type="ECO:0000313" key="8">
    <source>
        <dbReference type="EMBL" id="EPZ36597.1"/>
    </source>
</evidence>
<feature type="coiled-coil region" evidence="6">
    <location>
        <begin position="438"/>
        <end position="532"/>
    </location>
</feature>
<evidence type="ECO:0000256" key="4">
    <source>
        <dbReference type="ARBA" id="ARBA00023175"/>
    </source>
</evidence>
<dbReference type="PANTHER" id="PTHR47968:SF75">
    <property type="entry name" value="CENTROMERE-ASSOCIATED PROTEIN E"/>
    <property type="match status" value="1"/>
</dbReference>
<dbReference type="GO" id="GO:0008608">
    <property type="term" value="P:attachment of spindle microtubules to kinetochore"/>
    <property type="evidence" value="ECO:0007669"/>
    <property type="project" value="UniProtKB-ARBA"/>
</dbReference>
<feature type="coiled-coil region" evidence="6">
    <location>
        <begin position="340"/>
        <end position="404"/>
    </location>
</feature>
<keyword evidence="9" id="KW-1185">Reference proteome</keyword>
<dbReference type="PANTHER" id="PTHR47968">
    <property type="entry name" value="CENTROMERE PROTEIN E"/>
    <property type="match status" value="1"/>
</dbReference>
<dbReference type="HOGENOM" id="CLU_001485_22_4_1"/>
<dbReference type="PRINTS" id="PR00380">
    <property type="entry name" value="KINESINHEAVY"/>
</dbReference>
<protein>
    <submittedName>
        <fullName evidence="8">Kinesin, motor domain-containing protein</fullName>
    </submittedName>
</protein>
<dbReference type="Proteomes" id="UP000030755">
    <property type="component" value="Unassembled WGS sequence"/>
</dbReference>
<dbReference type="Pfam" id="PF00225">
    <property type="entry name" value="Kinesin"/>
    <property type="match status" value="1"/>
</dbReference>
<dbReference type="FunFam" id="3.40.850.10:FF:000026">
    <property type="entry name" value="Centromere-associated protein E"/>
    <property type="match status" value="1"/>
</dbReference>
<dbReference type="GO" id="GO:0008017">
    <property type="term" value="F:microtubule binding"/>
    <property type="evidence" value="ECO:0007669"/>
    <property type="project" value="InterPro"/>
</dbReference>
<dbReference type="GO" id="GO:0140694">
    <property type="term" value="P:membraneless organelle assembly"/>
    <property type="evidence" value="ECO:0007669"/>
    <property type="project" value="UniProtKB-ARBA"/>
</dbReference>
<dbReference type="InterPro" id="IPR036961">
    <property type="entry name" value="Kinesin_motor_dom_sf"/>
</dbReference>
<dbReference type="OrthoDB" id="3176171at2759"/>
<feature type="coiled-coil region" evidence="6">
    <location>
        <begin position="565"/>
        <end position="734"/>
    </location>
</feature>
<dbReference type="EMBL" id="KE560523">
    <property type="protein sequence ID" value="EPZ36597.1"/>
    <property type="molecule type" value="Genomic_DNA"/>
</dbReference>
<dbReference type="AlphaFoldDB" id="A0A075B2Q4"/>
<feature type="non-terminal residue" evidence="8">
    <location>
        <position position="737"/>
    </location>
</feature>
<dbReference type="OMA" id="HTMSGAH"/>
<evidence type="ECO:0000256" key="6">
    <source>
        <dbReference type="SAM" id="Coils"/>
    </source>
</evidence>
<dbReference type="GO" id="GO:0000226">
    <property type="term" value="P:microtubule cytoskeleton organization"/>
    <property type="evidence" value="ECO:0007669"/>
    <property type="project" value="UniProtKB-ARBA"/>
</dbReference>
<dbReference type="GO" id="GO:0042327">
    <property type="term" value="P:positive regulation of phosphorylation"/>
    <property type="evidence" value="ECO:0007669"/>
    <property type="project" value="UniProtKB-ARBA"/>
</dbReference>
<dbReference type="GO" id="GO:0007018">
    <property type="term" value="P:microtubule-based movement"/>
    <property type="evidence" value="ECO:0007669"/>
    <property type="project" value="InterPro"/>
</dbReference>
<dbReference type="InterPro" id="IPR027417">
    <property type="entry name" value="P-loop_NTPase"/>
</dbReference>